<gene>
    <name evidence="5" type="ORF">BCF44_109320</name>
</gene>
<dbReference type="GO" id="GO:0003700">
    <property type="term" value="F:DNA-binding transcription factor activity"/>
    <property type="evidence" value="ECO:0007669"/>
    <property type="project" value="InterPro"/>
</dbReference>
<evidence type="ECO:0000313" key="6">
    <source>
        <dbReference type="Proteomes" id="UP000256269"/>
    </source>
</evidence>
<dbReference type="RefSeq" id="WP_116177200.1">
    <property type="nucleotide sequence ID" value="NZ_CP144375.1"/>
</dbReference>
<keyword evidence="6" id="KW-1185">Reference proteome</keyword>
<dbReference type="Proteomes" id="UP000256269">
    <property type="component" value="Unassembled WGS sequence"/>
</dbReference>
<dbReference type="PROSITE" id="PS50949">
    <property type="entry name" value="HTH_GNTR"/>
    <property type="match status" value="1"/>
</dbReference>
<dbReference type="Gene3D" id="1.10.10.10">
    <property type="entry name" value="Winged helix-like DNA-binding domain superfamily/Winged helix DNA-binding domain"/>
    <property type="match status" value="1"/>
</dbReference>
<dbReference type="SMART" id="SM00345">
    <property type="entry name" value="HTH_GNTR"/>
    <property type="match status" value="1"/>
</dbReference>
<evidence type="ECO:0000256" key="2">
    <source>
        <dbReference type="ARBA" id="ARBA00023125"/>
    </source>
</evidence>
<sequence>MADPAAQIVVEPESGVAPWRQVRDQIAARIGSGELPVGAKLPTIRQLARDLGLAAGTVARAYRELEAAGVLQTARRQGTVVAQRIAHDHAAEQLRVAAANYVTAVQALGYDEEAAVAAVRAQFKGER</sequence>
<evidence type="ECO:0000256" key="3">
    <source>
        <dbReference type="ARBA" id="ARBA00023163"/>
    </source>
</evidence>
<feature type="domain" description="HTH gntR-type" evidence="4">
    <location>
        <begin position="16"/>
        <end position="84"/>
    </location>
</feature>
<dbReference type="InterPro" id="IPR036388">
    <property type="entry name" value="WH-like_DNA-bd_sf"/>
</dbReference>
<dbReference type="OrthoDB" id="4307011at2"/>
<keyword evidence="1" id="KW-0805">Transcription regulation</keyword>
<dbReference type="SUPFAM" id="SSF46785">
    <property type="entry name" value="Winged helix' DNA-binding domain"/>
    <property type="match status" value="1"/>
</dbReference>
<dbReference type="CDD" id="cd07377">
    <property type="entry name" value="WHTH_GntR"/>
    <property type="match status" value="1"/>
</dbReference>
<protein>
    <submittedName>
        <fullName evidence="5">DNA-binding transcriptional regulator YhcF (GntR family)</fullName>
    </submittedName>
</protein>
<accession>A0A3E0HEY8</accession>
<evidence type="ECO:0000259" key="4">
    <source>
        <dbReference type="PROSITE" id="PS50949"/>
    </source>
</evidence>
<dbReference type="PANTHER" id="PTHR38445">
    <property type="entry name" value="HTH-TYPE TRANSCRIPTIONAL REPRESSOR YTRA"/>
    <property type="match status" value="1"/>
</dbReference>
<dbReference type="GO" id="GO:0003677">
    <property type="term" value="F:DNA binding"/>
    <property type="evidence" value="ECO:0007669"/>
    <property type="project" value="UniProtKB-KW"/>
</dbReference>
<dbReference type="Pfam" id="PF00392">
    <property type="entry name" value="GntR"/>
    <property type="match status" value="1"/>
</dbReference>
<organism evidence="5 6">
    <name type="scientific">Kutzneria buriramensis</name>
    <dbReference type="NCBI Taxonomy" id="1045776"/>
    <lineage>
        <taxon>Bacteria</taxon>
        <taxon>Bacillati</taxon>
        <taxon>Actinomycetota</taxon>
        <taxon>Actinomycetes</taxon>
        <taxon>Pseudonocardiales</taxon>
        <taxon>Pseudonocardiaceae</taxon>
        <taxon>Kutzneria</taxon>
    </lineage>
</organism>
<keyword evidence="3" id="KW-0804">Transcription</keyword>
<dbReference type="InterPro" id="IPR000524">
    <property type="entry name" value="Tscrpt_reg_HTH_GntR"/>
</dbReference>
<dbReference type="EMBL" id="QUNO01000009">
    <property type="protein sequence ID" value="REH43777.1"/>
    <property type="molecule type" value="Genomic_DNA"/>
</dbReference>
<dbReference type="PANTHER" id="PTHR38445:SF9">
    <property type="entry name" value="HTH-TYPE TRANSCRIPTIONAL REPRESSOR YTRA"/>
    <property type="match status" value="1"/>
</dbReference>
<dbReference type="AlphaFoldDB" id="A0A3E0HEY8"/>
<name>A0A3E0HEY8_9PSEU</name>
<evidence type="ECO:0000256" key="1">
    <source>
        <dbReference type="ARBA" id="ARBA00023015"/>
    </source>
</evidence>
<reference evidence="5 6" key="1">
    <citation type="submission" date="2018-08" db="EMBL/GenBank/DDBJ databases">
        <title>Genomic Encyclopedia of Archaeal and Bacterial Type Strains, Phase II (KMG-II): from individual species to whole genera.</title>
        <authorList>
            <person name="Goeker M."/>
        </authorList>
    </citation>
    <scope>NUCLEOTIDE SEQUENCE [LARGE SCALE GENOMIC DNA]</scope>
    <source>
        <strain evidence="5 6">DSM 45791</strain>
    </source>
</reference>
<dbReference type="InterPro" id="IPR036390">
    <property type="entry name" value="WH_DNA-bd_sf"/>
</dbReference>
<evidence type="ECO:0000313" key="5">
    <source>
        <dbReference type="EMBL" id="REH43777.1"/>
    </source>
</evidence>
<keyword evidence="2 5" id="KW-0238">DNA-binding</keyword>
<proteinExistence type="predicted"/>
<comment type="caution">
    <text evidence="5">The sequence shown here is derived from an EMBL/GenBank/DDBJ whole genome shotgun (WGS) entry which is preliminary data.</text>
</comment>